<organism evidence="1 2">
    <name type="scientific">Candidozyma auris</name>
    <name type="common">Yeast</name>
    <name type="synonym">Candida auris</name>
    <dbReference type="NCBI Taxonomy" id="498019"/>
    <lineage>
        <taxon>Eukaryota</taxon>
        <taxon>Fungi</taxon>
        <taxon>Dikarya</taxon>
        <taxon>Ascomycota</taxon>
        <taxon>Saccharomycotina</taxon>
        <taxon>Pichiomycetes</taxon>
        <taxon>Metschnikowiaceae</taxon>
        <taxon>Candidozyma</taxon>
    </lineage>
</organism>
<dbReference type="Proteomes" id="UP000037122">
    <property type="component" value="Unassembled WGS sequence"/>
</dbReference>
<sequence length="64" mass="7611">MGKVWGNKKKKKKKKWLEEARNGFLRRYVGESGEHCRHESVGDWRNLQLGKLQLKVWGSKLFLL</sequence>
<comment type="caution">
    <text evidence="1">The sequence shown here is derived from an EMBL/GenBank/DDBJ whole genome shotgun (WGS) entry which is preliminary data.</text>
</comment>
<name>A0A0L0NXN1_CANAR</name>
<dbReference type="AlphaFoldDB" id="A0A0L0NXN1"/>
<proteinExistence type="predicted"/>
<evidence type="ECO:0000313" key="2">
    <source>
        <dbReference type="Proteomes" id="UP000037122"/>
    </source>
</evidence>
<reference evidence="2" key="1">
    <citation type="journal article" date="2015" name="BMC Genomics">
        <title>Draft genome of a commonly misdiagnosed multidrug resistant pathogen Candida auris.</title>
        <authorList>
            <person name="Chatterjee S."/>
            <person name="Alampalli S.V."/>
            <person name="Nageshan R.K."/>
            <person name="Chettiar S.T."/>
            <person name="Joshi S."/>
            <person name="Tatu U.S."/>
        </authorList>
    </citation>
    <scope>NUCLEOTIDE SEQUENCE [LARGE SCALE GENOMIC DNA]</scope>
    <source>
        <strain evidence="2">6684</strain>
    </source>
</reference>
<evidence type="ECO:0000313" key="1">
    <source>
        <dbReference type="EMBL" id="KND98415.1"/>
    </source>
</evidence>
<accession>A0A0L0NXN1</accession>
<protein>
    <submittedName>
        <fullName evidence="1">Uncharacterized protein</fullName>
    </submittedName>
</protein>
<dbReference type="VEuPathDB" id="FungiDB:QG37_04767"/>
<gene>
    <name evidence="1" type="ORF">QG37_04767</name>
</gene>
<dbReference type="EMBL" id="LGST01000032">
    <property type="protein sequence ID" value="KND98415.1"/>
    <property type="molecule type" value="Genomic_DNA"/>
</dbReference>